<dbReference type="OrthoDB" id="6350415at2759"/>
<dbReference type="EMBL" id="AAZO01005639">
    <property type="status" value="NOT_ANNOTATED_CDS"/>
    <property type="molecule type" value="Genomic_DNA"/>
</dbReference>
<feature type="coiled-coil region" evidence="1">
    <location>
        <begin position="117"/>
        <end position="175"/>
    </location>
</feature>
<dbReference type="Proteomes" id="UP000009046">
    <property type="component" value="Unassembled WGS sequence"/>
</dbReference>
<sequence>MQELNKLLSEKDEVIRLNCCEIQDLKNELNIKNKQCKDFLQQLKSAAKKTNEQIYCGEQDKMTVNDDAAAAAMLKESLQNLLMGFEKQKTSFTQQLRENECQLQIMTSERKKLIIERNELSSKLQCATLENERLMKEMAQKKFRNVETEELLKTIELLKSEKNDLLLKINCLHENIQDLNHSFKETRWALTSEVAEKHDQILELKKCKEVLEEQLRQADKQTHFKDDIIKELRKEVKSSRKSMSNADNTSKISSREHSPPTQLVNLKSLNAPNSENKIVDDELKLDIHIFSMISDKEKNNLGLKESNPNRCSVEIQTESPNSSLKMRNVSTQHRTPPLQKLPRSFGTLTVTPWSGATSDAVVKENKKESDIRGKEKKKNLKGVYTLPFSNI</sequence>
<name>E0VVG5_PEDHC</name>
<feature type="region of interest" description="Disordered" evidence="2">
    <location>
        <begin position="235"/>
        <end position="261"/>
    </location>
</feature>
<evidence type="ECO:0000256" key="2">
    <source>
        <dbReference type="SAM" id="MobiDB-lite"/>
    </source>
</evidence>
<dbReference type="InParanoid" id="E0VVG5"/>
<evidence type="ECO:0000313" key="5">
    <source>
        <dbReference type="Proteomes" id="UP000009046"/>
    </source>
</evidence>
<accession>E0VVG5</accession>
<dbReference type="eggNOG" id="ENOG502TA6P">
    <property type="taxonomic scope" value="Eukaryota"/>
</dbReference>
<gene>
    <name evidence="4" type="primary">8238553</name>
    <name evidence="3" type="ORF">Phum_PHUM463190</name>
</gene>
<evidence type="ECO:0000313" key="3">
    <source>
        <dbReference type="EMBL" id="EEB17371.1"/>
    </source>
</evidence>
<organism>
    <name type="scientific">Pediculus humanus subsp. corporis</name>
    <name type="common">Body louse</name>
    <dbReference type="NCBI Taxonomy" id="121224"/>
    <lineage>
        <taxon>Eukaryota</taxon>
        <taxon>Metazoa</taxon>
        <taxon>Ecdysozoa</taxon>
        <taxon>Arthropoda</taxon>
        <taxon>Hexapoda</taxon>
        <taxon>Insecta</taxon>
        <taxon>Pterygota</taxon>
        <taxon>Neoptera</taxon>
        <taxon>Paraneoptera</taxon>
        <taxon>Psocodea</taxon>
        <taxon>Troctomorpha</taxon>
        <taxon>Phthiraptera</taxon>
        <taxon>Anoplura</taxon>
        <taxon>Pediculidae</taxon>
        <taxon>Pediculus</taxon>
    </lineage>
</organism>
<dbReference type="HOGENOM" id="CLU_706585_0_0_1"/>
<keyword evidence="5" id="KW-1185">Reference proteome</keyword>
<feature type="compositionally biased region" description="Polar residues" evidence="2">
    <location>
        <begin position="241"/>
        <end position="252"/>
    </location>
</feature>
<dbReference type="RefSeq" id="XP_002430109.1">
    <property type="nucleotide sequence ID" value="XM_002430064.1"/>
</dbReference>
<dbReference type="EnsemblMetazoa" id="PHUM463190-RA">
    <property type="protein sequence ID" value="PHUM463190-PA"/>
    <property type="gene ID" value="PHUM463190"/>
</dbReference>
<evidence type="ECO:0000313" key="4">
    <source>
        <dbReference type="EnsemblMetazoa" id="PHUM463190-PA"/>
    </source>
</evidence>
<protein>
    <submittedName>
        <fullName evidence="3 4">Paramyosin, putative</fullName>
    </submittedName>
</protein>
<reference evidence="3" key="2">
    <citation type="submission" date="2007-04" db="EMBL/GenBank/DDBJ databases">
        <title>The genome of the human body louse.</title>
        <authorList>
            <consortium name="The Human Body Louse Genome Consortium"/>
            <person name="Kirkness E."/>
            <person name="Walenz B."/>
            <person name="Hass B."/>
            <person name="Bruggner R."/>
            <person name="Strausberg R."/>
        </authorList>
    </citation>
    <scope>NUCLEOTIDE SEQUENCE</scope>
    <source>
        <strain evidence="3">USDA</strain>
    </source>
</reference>
<keyword evidence="1" id="KW-0175">Coiled coil</keyword>
<dbReference type="GeneID" id="8238553"/>
<reference evidence="3" key="1">
    <citation type="submission" date="2007-04" db="EMBL/GenBank/DDBJ databases">
        <title>Annotation of Pediculus humanus corporis strain USDA.</title>
        <authorList>
            <person name="Kirkness E."/>
            <person name="Hannick L."/>
            <person name="Hass B."/>
            <person name="Bruggner R."/>
            <person name="Lawson D."/>
            <person name="Bidwell S."/>
            <person name="Joardar V."/>
            <person name="Caler E."/>
            <person name="Walenz B."/>
            <person name="Inman J."/>
            <person name="Schobel S."/>
            <person name="Galinsky K."/>
            <person name="Amedeo P."/>
            <person name="Strausberg R."/>
        </authorList>
    </citation>
    <scope>NUCLEOTIDE SEQUENCE</scope>
    <source>
        <strain evidence="3">USDA</strain>
    </source>
</reference>
<evidence type="ECO:0000256" key="1">
    <source>
        <dbReference type="SAM" id="Coils"/>
    </source>
</evidence>
<dbReference type="CTD" id="8238553"/>
<dbReference type="VEuPathDB" id="VectorBase:PHUM463190"/>
<dbReference type="AlphaFoldDB" id="E0VVG5"/>
<dbReference type="EMBL" id="DS235811">
    <property type="protein sequence ID" value="EEB17371.1"/>
    <property type="molecule type" value="Genomic_DNA"/>
</dbReference>
<proteinExistence type="predicted"/>
<reference evidence="4" key="3">
    <citation type="submission" date="2020-05" db="UniProtKB">
        <authorList>
            <consortium name="EnsemblMetazoa"/>
        </authorList>
    </citation>
    <scope>IDENTIFICATION</scope>
    <source>
        <strain evidence="4">USDA</strain>
    </source>
</reference>
<dbReference type="KEGG" id="phu:Phum_PHUM463190"/>